<keyword evidence="3" id="KW-1185">Reference proteome</keyword>
<evidence type="ECO:0000313" key="2">
    <source>
        <dbReference type="EMBL" id="MBB4122206.1"/>
    </source>
</evidence>
<dbReference type="Pfam" id="PF09860">
    <property type="entry name" value="DUF2087"/>
    <property type="match status" value="1"/>
</dbReference>
<gene>
    <name evidence="2" type="ORF">GGR30_002135</name>
</gene>
<comment type="caution">
    <text evidence="2">The sequence shown here is derived from an EMBL/GenBank/DDBJ whole genome shotgun (WGS) entry which is preliminary data.</text>
</comment>
<sequence length="181" mass="20301">MSKDKIPFVTDDLSAFTRALSNQLGGSEATPSHLALMNMLARSGGFRNFQHLRAAQAAEARLARPEMPVTADFRLVERTLNQFDHRGKLKQWPSRRTVQGLSLWAFWALMPAGSDISEPSLNALLNAYHLFGDAAQLRRSMVEHALVTRKTDCSSYRRVEQRPTAEAEILIARLKARRIAA</sequence>
<evidence type="ECO:0000259" key="1">
    <source>
        <dbReference type="Pfam" id="PF09860"/>
    </source>
</evidence>
<dbReference type="Proteomes" id="UP000530571">
    <property type="component" value="Unassembled WGS sequence"/>
</dbReference>
<feature type="domain" description="DUF2087" evidence="1">
    <location>
        <begin position="88"/>
        <end position="158"/>
    </location>
</feature>
<dbReference type="RefSeq" id="WP_183486025.1">
    <property type="nucleotide sequence ID" value="NZ_JACIDZ010000006.1"/>
</dbReference>
<proteinExistence type="predicted"/>
<accession>A0A7W6KJ55</accession>
<dbReference type="EMBL" id="JACIDZ010000006">
    <property type="protein sequence ID" value="MBB4122206.1"/>
    <property type="molecule type" value="Genomic_DNA"/>
</dbReference>
<name>A0A7W6KJ55_9HYPH</name>
<protein>
    <recommendedName>
        <fullName evidence="1">DUF2087 domain-containing protein</fullName>
    </recommendedName>
</protein>
<reference evidence="2 3" key="1">
    <citation type="submission" date="2020-08" db="EMBL/GenBank/DDBJ databases">
        <title>Genomic Encyclopedia of Type Strains, Phase IV (KMG-IV): sequencing the most valuable type-strain genomes for metagenomic binning, comparative biology and taxonomic classification.</title>
        <authorList>
            <person name="Goeker M."/>
        </authorList>
    </citation>
    <scope>NUCLEOTIDE SEQUENCE [LARGE SCALE GENOMIC DNA]</scope>
    <source>
        <strain evidence="2 3">DSM 28101</strain>
    </source>
</reference>
<evidence type="ECO:0000313" key="3">
    <source>
        <dbReference type="Proteomes" id="UP000530571"/>
    </source>
</evidence>
<dbReference type="AlphaFoldDB" id="A0A7W6KJ55"/>
<dbReference type="InterPro" id="IPR018656">
    <property type="entry name" value="DUF2087"/>
</dbReference>
<organism evidence="2 3">
    <name type="scientific">Martelella radicis</name>
    <dbReference type="NCBI Taxonomy" id="1397476"/>
    <lineage>
        <taxon>Bacteria</taxon>
        <taxon>Pseudomonadati</taxon>
        <taxon>Pseudomonadota</taxon>
        <taxon>Alphaproteobacteria</taxon>
        <taxon>Hyphomicrobiales</taxon>
        <taxon>Aurantimonadaceae</taxon>
        <taxon>Martelella</taxon>
    </lineage>
</organism>